<dbReference type="OrthoDB" id="118340at2"/>
<keyword evidence="2" id="KW-0812">Transmembrane</keyword>
<sequence>MAVAQEKTKDTTDTSPPANPSAQGQKATPAQTSPVPTGNAQNAKPAQQAEGPLVLEGNVDAIDRERLFGWVWCPQRPDAQIDVIVRMNGHTLLKVKADCERIDLRRNGIGNGKHAFEIELPEAALAAADSLSVVAITPETGAETALRIPSQTEQAAHSAMNAPLGKILDRLDRLLAAQHILQNGQREAAKRLIDSSKRMDELASADDGIEAGVRLVRNGQEELASRVEQLEVFLVRFDKSLGGFDERLAVLNDKHRNDLRTPLLLLAVLVGLVGGLSLGAIVW</sequence>
<evidence type="ECO:0000313" key="3">
    <source>
        <dbReference type="EMBL" id="RCK51262.1"/>
    </source>
</evidence>
<dbReference type="Proteomes" id="UP000252517">
    <property type="component" value="Unassembled WGS sequence"/>
</dbReference>
<feature type="compositionally biased region" description="Basic and acidic residues" evidence="1">
    <location>
        <begin position="1"/>
        <end position="12"/>
    </location>
</feature>
<gene>
    <name evidence="3" type="ORF">TH25_09875</name>
</gene>
<proteinExistence type="predicted"/>
<dbReference type="EMBL" id="JPWH01000006">
    <property type="protein sequence ID" value="RCK51262.1"/>
    <property type="molecule type" value="Genomic_DNA"/>
</dbReference>
<dbReference type="AlphaFoldDB" id="A0A367XF30"/>
<accession>A0A367XF30</accession>
<evidence type="ECO:0000313" key="4">
    <source>
        <dbReference type="Proteomes" id="UP000252517"/>
    </source>
</evidence>
<dbReference type="RefSeq" id="WP_114088152.1">
    <property type="nucleotide sequence ID" value="NZ_JPWH01000006.1"/>
</dbReference>
<evidence type="ECO:0000256" key="2">
    <source>
        <dbReference type="SAM" id="Phobius"/>
    </source>
</evidence>
<name>A0A367XF30_9PROT</name>
<keyword evidence="2" id="KW-0472">Membrane</keyword>
<protein>
    <submittedName>
        <fullName evidence="3">Membrane protein</fullName>
    </submittedName>
</protein>
<feature type="region of interest" description="Disordered" evidence="1">
    <location>
        <begin position="1"/>
        <end position="52"/>
    </location>
</feature>
<keyword evidence="2" id="KW-1133">Transmembrane helix</keyword>
<feature type="compositionally biased region" description="Polar residues" evidence="1">
    <location>
        <begin position="13"/>
        <end position="45"/>
    </location>
</feature>
<feature type="transmembrane region" description="Helical" evidence="2">
    <location>
        <begin position="263"/>
        <end position="282"/>
    </location>
</feature>
<organism evidence="3 4">
    <name type="scientific">Thalassospira profundimaris</name>
    <dbReference type="NCBI Taxonomy" id="502049"/>
    <lineage>
        <taxon>Bacteria</taxon>
        <taxon>Pseudomonadati</taxon>
        <taxon>Pseudomonadota</taxon>
        <taxon>Alphaproteobacteria</taxon>
        <taxon>Rhodospirillales</taxon>
        <taxon>Thalassospiraceae</taxon>
        <taxon>Thalassospira</taxon>
    </lineage>
</organism>
<reference evidence="3 4" key="1">
    <citation type="submission" date="2014-07" db="EMBL/GenBank/DDBJ databases">
        <title>Draft genome sequence of Thalassospira profundimaris S25-3-2.</title>
        <authorList>
            <person name="Lai Q."/>
            <person name="Shao Z."/>
        </authorList>
    </citation>
    <scope>NUCLEOTIDE SEQUENCE [LARGE SCALE GENOMIC DNA]</scope>
    <source>
        <strain evidence="3 4">S25-3-2</strain>
    </source>
</reference>
<comment type="caution">
    <text evidence="3">The sequence shown here is derived from an EMBL/GenBank/DDBJ whole genome shotgun (WGS) entry which is preliminary data.</text>
</comment>
<evidence type="ECO:0000256" key="1">
    <source>
        <dbReference type="SAM" id="MobiDB-lite"/>
    </source>
</evidence>